<dbReference type="GO" id="GO:0005524">
    <property type="term" value="F:ATP binding"/>
    <property type="evidence" value="ECO:0007669"/>
    <property type="project" value="UniProtKB-KW"/>
</dbReference>
<sequence>MGKDLVTQIIDITTSEASLGDRLAKSARLLARELGMDDCTIYRWNEQERRFMATAHAGKRSELVVSYNDGEGLACSTANSLRPSKIYTPKLETNRARGISDDGLIGFRSTLVYPLTDGRSCFGVIYLKSRTKTTLTPARKRQLTTSSKQITYTIKSNINYMRLRSAYNEFRTVQKRLVNAEKLMTLGELSATLAHEIKNPLLSIGGYAKALRKNTEKNSKNAPYIDQICSQVKRLEAIIDDIFNYTEERPLCLCSGDVNEVIRSEMRLFKDRCYANKIKIKERLAKAPLHAQLDKDQIKIAFDNLIANAIQSMKDGGELTIATRKLKDWIVVEIGDNGGGVDPRYLSDIFDPFFTTKKGKDRPGTAGTGLGLPITNKIVTRHRGMIDIKNNYGQGITFAIRLPSAKDGGQPKTACR</sequence>
<keyword evidence="5" id="KW-0067">ATP-binding</keyword>
<dbReference type="PROSITE" id="PS50109">
    <property type="entry name" value="HIS_KIN"/>
    <property type="match status" value="1"/>
</dbReference>
<dbReference type="InterPro" id="IPR029016">
    <property type="entry name" value="GAF-like_dom_sf"/>
</dbReference>
<dbReference type="Pfam" id="PF01590">
    <property type="entry name" value="GAF"/>
    <property type="match status" value="1"/>
</dbReference>
<dbReference type="SUPFAM" id="SSF55874">
    <property type="entry name" value="ATPase domain of HSP90 chaperone/DNA topoisomerase II/histidine kinase"/>
    <property type="match status" value="1"/>
</dbReference>
<evidence type="ECO:0000259" key="7">
    <source>
        <dbReference type="PROSITE" id="PS50109"/>
    </source>
</evidence>
<dbReference type="InterPro" id="IPR004358">
    <property type="entry name" value="Sig_transdc_His_kin-like_C"/>
</dbReference>
<dbReference type="Pfam" id="PF00512">
    <property type="entry name" value="HisKA"/>
    <property type="match status" value="1"/>
</dbReference>
<dbReference type="Gene3D" id="3.30.450.40">
    <property type="match status" value="1"/>
</dbReference>
<dbReference type="GO" id="GO:0000155">
    <property type="term" value="F:phosphorelay sensor kinase activity"/>
    <property type="evidence" value="ECO:0007669"/>
    <property type="project" value="InterPro"/>
</dbReference>
<gene>
    <name evidence="8" type="ORF">MNBD_DELTA01-821</name>
</gene>
<reference evidence="8" key="1">
    <citation type="submission" date="2018-06" db="EMBL/GenBank/DDBJ databases">
        <authorList>
            <person name="Zhirakovskaya E."/>
        </authorList>
    </citation>
    <scope>NUCLEOTIDE SEQUENCE</scope>
</reference>
<dbReference type="PRINTS" id="PR00344">
    <property type="entry name" value="BCTRLSENSOR"/>
</dbReference>
<feature type="domain" description="Histidine kinase" evidence="7">
    <location>
        <begin position="192"/>
        <end position="406"/>
    </location>
</feature>
<protein>
    <recommendedName>
        <fullName evidence="7">Histidine kinase domain-containing protein</fullName>
    </recommendedName>
</protein>
<dbReference type="SMART" id="SM00388">
    <property type="entry name" value="HisKA"/>
    <property type="match status" value="1"/>
</dbReference>
<evidence type="ECO:0000256" key="1">
    <source>
        <dbReference type="ARBA" id="ARBA00022553"/>
    </source>
</evidence>
<evidence type="ECO:0000313" key="8">
    <source>
        <dbReference type="EMBL" id="VAV82220.1"/>
    </source>
</evidence>
<dbReference type="AlphaFoldDB" id="A0A3B0QK18"/>
<dbReference type="InterPro" id="IPR036890">
    <property type="entry name" value="HATPase_C_sf"/>
</dbReference>
<evidence type="ECO:0000256" key="6">
    <source>
        <dbReference type="ARBA" id="ARBA00023012"/>
    </source>
</evidence>
<dbReference type="Gene3D" id="1.10.287.130">
    <property type="match status" value="1"/>
</dbReference>
<dbReference type="CDD" id="cd00075">
    <property type="entry name" value="HATPase"/>
    <property type="match status" value="1"/>
</dbReference>
<keyword evidence="1" id="KW-0597">Phosphoprotein</keyword>
<dbReference type="Gene3D" id="3.30.565.10">
    <property type="entry name" value="Histidine kinase-like ATPase, C-terminal domain"/>
    <property type="match status" value="1"/>
</dbReference>
<dbReference type="SMART" id="SM00387">
    <property type="entry name" value="HATPase_c"/>
    <property type="match status" value="1"/>
</dbReference>
<proteinExistence type="predicted"/>
<evidence type="ECO:0000256" key="2">
    <source>
        <dbReference type="ARBA" id="ARBA00022679"/>
    </source>
</evidence>
<keyword evidence="2" id="KW-0808">Transferase</keyword>
<evidence type="ECO:0000256" key="5">
    <source>
        <dbReference type="ARBA" id="ARBA00022840"/>
    </source>
</evidence>
<dbReference type="PANTHER" id="PTHR43065">
    <property type="entry name" value="SENSOR HISTIDINE KINASE"/>
    <property type="match status" value="1"/>
</dbReference>
<keyword evidence="6" id="KW-0902">Two-component regulatory system</keyword>
<dbReference type="EMBL" id="UOEA01000004">
    <property type="protein sequence ID" value="VAV82220.1"/>
    <property type="molecule type" value="Genomic_DNA"/>
</dbReference>
<name>A0A3B0QK18_9ZZZZ</name>
<accession>A0A3B0QK18</accession>
<dbReference type="InterPro" id="IPR003594">
    <property type="entry name" value="HATPase_dom"/>
</dbReference>
<dbReference type="InterPro" id="IPR036097">
    <property type="entry name" value="HisK_dim/P_sf"/>
</dbReference>
<evidence type="ECO:0000256" key="3">
    <source>
        <dbReference type="ARBA" id="ARBA00022741"/>
    </source>
</evidence>
<dbReference type="InterPro" id="IPR003661">
    <property type="entry name" value="HisK_dim/P_dom"/>
</dbReference>
<dbReference type="Pfam" id="PF02518">
    <property type="entry name" value="HATPase_c"/>
    <property type="match status" value="1"/>
</dbReference>
<dbReference type="CDD" id="cd00082">
    <property type="entry name" value="HisKA"/>
    <property type="match status" value="1"/>
</dbReference>
<dbReference type="SUPFAM" id="SSF47384">
    <property type="entry name" value="Homodimeric domain of signal transducing histidine kinase"/>
    <property type="match status" value="1"/>
</dbReference>
<organism evidence="8">
    <name type="scientific">hydrothermal vent metagenome</name>
    <dbReference type="NCBI Taxonomy" id="652676"/>
    <lineage>
        <taxon>unclassified sequences</taxon>
        <taxon>metagenomes</taxon>
        <taxon>ecological metagenomes</taxon>
    </lineage>
</organism>
<dbReference type="InterPro" id="IPR005467">
    <property type="entry name" value="His_kinase_dom"/>
</dbReference>
<dbReference type="InterPro" id="IPR003018">
    <property type="entry name" value="GAF"/>
</dbReference>
<evidence type="ECO:0000256" key="4">
    <source>
        <dbReference type="ARBA" id="ARBA00022777"/>
    </source>
</evidence>
<dbReference type="SUPFAM" id="SSF55781">
    <property type="entry name" value="GAF domain-like"/>
    <property type="match status" value="1"/>
</dbReference>
<keyword evidence="4" id="KW-0418">Kinase</keyword>
<keyword evidence="3" id="KW-0547">Nucleotide-binding</keyword>
<dbReference type="PANTHER" id="PTHR43065:SF10">
    <property type="entry name" value="PEROXIDE STRESS-ACTIVATED HISTIDINE KINASE MAK3"/>
    <property type="match status" value="1"/>
</dbReference>